<dbReference type="CDD" id="cd02440">
    <property type="entry name" value="AdoMet_MTases"/>
    <property type="match status" value="2"/>
</dbReference>
<keyword evidence="3" id="KW-0949">S-adenosyl-L-methionine</keyword>
<gene>
    <name evidence="10" type="ORF">PLOB_00049806</name>
</gene>
<dbReference type="SUPFAM" id="SSF53335">
    <property type="entry name" value="S-adenosyl-L-methionine-dependent methyltransferases"/>
    <property type="match status" value="2"/>
</dbReference>
<dbReference type="SUPFAM" id="SSF46785">
    <property type="entry name" value="Winged helix' DNA-binding domain"/>
    <property type="match status" value="2"/>
</dbReference>
<organism evidence="10 11">
    <name type="scientific">Porites lobata</name>
    <dbReference type="NCBI Taxonomy" id="104759"/>
    <lineage>
        <taxon>Eukaryota</taxon>
        <taxon>Metazoa</taxon>
        <taxon>Cnidaria</taxon>
        <taxon>Anthozoa</taxon>
        <taxon>Hexacorallia</taxon>
        <taxon>Scleractinia</taxon>
        <taxon>Fungiina</taxon>
        <taxon>Poritidae</taxon>
        <taxon>Porites</taxon>
    </lineage>
</organism>
<dbReference type="InterPro" id="IPR036390">
    <property type="entry name" value="WH_DNA-bd_sf"/>
</dbReference>
<dbReference type="InterPro" id="IPR016461">
    <property type="entry name" value="COMT-like"/>
</dbReference>
<evidence type="ECO:0000256" key="3">
    <source>
        <dbReference type="ARBA" id="ARBA00022691"/>
    </source>
</evidence>
<accession>A0ABN8PZA1</accession>
<dbReference type="Proteomes" id="UP001159405">
    <property type="component" value="Unassembled WGS sequence"/>
</dbReference>
<dbReference type="PANTHER" id="PTHR43712">
    <property type="entry name" value="PUTATIVE (AFU_ORTHOLOGUE AFUA_4G14580)-RELATED"/>
    <property type="match status" value="1"/>
</dbReference>
<reference evidence="10 11" key="1">
    <citation type="submission" date="2022-05" db="EMBL/GenBank/DDBJ databases">
        <authorList>
            <consortium name="Genoscope - CEA"/>
            <person name="William W."/>
        </authorList>
    </citation>
    <scope>NUCLEOTIDE SEQUENCE [LARGE SCALE GENOMIC DNA]</scope>
</reference>
<dbReference type="PROSITE" id="PS51683">
    <property type="entry name" value="SAM_OMT_II"/>
    <property type="match status" value="2"/>
</dbReference>
<dbReference type="EMBL" id="CALNXK010000097">
    <property type="protein sequence ID" value="CAH3153934.1"/>
    <property type="molecule type" value="Genomic_DNA"/>
</dbReference>
<dbReference type="EC" id="2.1.1.4" evidence="5"/>
<dbReference type="InterPro" id="IPR036388">
    <property type="entry name" value="WH-like_DNA-bd_sf"/>
</dbReference>
<comment type="function">
    <text evidence="4">Catalyzes the transfer of a methyl group onto N-acetylserotonin, producing melatonin (N-acetyl-5-methoxytryptamine).</text>
</comment>
<feature type="domain" description="O-methyltransferase dimerisation" evidence="9">
    <location>
        <begin position="378"/>
        <end position="459"/>
    </location>
</feature>
<evidence type="ECO:0000313" key="10">
    <source>
        <dbReference type="EMBL" id="CAH3153934.1"/>
    </source>
</evidence>
<dbReference type="Pfam" id="PF08100">
    <property type="entry name" value="Dimerisation"/>
    <property type="match status" value="2"/>
</dbReference>
<evidence type="ECO:0000256" key="4">
    <source>
        <dbReference type="ARBA" id="ARBA00037645"/>
    </source>
</evidence>
<feature type="domain" description="O-methyltransferase dimerisation" evidence="9">
    <location>
        <begin position="19"/>
        <end position="100"/>
    </location>
</feature>
<dbReference type="InterPro" id="IPR001077">
    <property type="entry name" value="COMT_C"/>
</dbReference>
<evidence type="ECO:0000313" key="11">
    <source>
        <dbReference type="Proteomes" id="UP001159405"/>
    </source>
</evidence>
<name>A0ABN8PZA1_9CNID</name>
<evidence type="ECO:0000259" key="9">
    <source>
        <dbReference type="Pfam" id="PF08100"/>
    </source>
</evidence>
<dbReference type="PANTHER" id="PTHR43712:SF2">
    <property type="entry name" value="O-METHYLTRANSFERASE CICE"/>
    <property type="match status" value="1"/>
</dbReference>
<dbReference type="InterPro" id="IPR012967">
    <property type="entry name" value="COMT_dimerisation"/>
</dbReference>
<evidence type="ECO:0000256" key="2">
    <source>
        <dbReference type="ARBA" id="ARBA00022679"/>
    </source>
</evidence>
<evidence type="ECO:0000259" key="8">
    <source>
        <dbReference type="Pfam" id="PF00891"/>
    </source>
</evidence>
<comment type="caution">
    <text evidence="10">The sequence shown here is derived from an EMBL/GenBank/DDBJ whole genome shotgun (WGS) entry which is preliminary data.</text>
</comment>
<feature type="domain" description="O-methyltransferase C-terminal" evidence="8">
    <location>
        <begin position="122"/>
        <end position="336"/>
    </location>
</feature>
<dbReference type="InterPro" id="IPR029063">
    <property type="entry name" value="SAM-dependent_MTases_sf"/>
</dbReference>
<keyword evidence="11" id="KW-1185">Reference proteome</keyword>
<keyword evidence="1" id="KW-0489">Methyltransferase</keyword>
<evidence type="ECO:0000256" key="5">
    <source>
        <dbReference type="ARBA" id="ARBA00039116"/>
    </source>
</evidence>
<dbReference type="Gene3D" id="1.10.10.10">
    <property type="entry name" value="Winged helix-like DNA-binding domain superfamily/Winged helix DNA-binding domain"/>
    <property type="match status" value="2"/>
</dbReference>
<keyword evidence="2" id="KW-0808">Transferase</keyword>
<evidence type="ECO:0000256" key="7">
    <source>
        <dbReference type="ARBA" id="ARBA00043054"/>
    </source>
</evidence>
<dbReference type="Pfam" id="PF00891">
    <property type="entry name" value="Methyltransf_2"/>
    <property type="match status" value="2"/>
</dbReference>
<feature type="domain" description="O-methyltransferase C-terminal" evidence="8">
    <location>
        <begin position="481"/>
        <end position="695"/>
    </location>
</feature>
<dbReference type="Gene3D" id="3.40.50.150">
    <property type="entry name" value="Vaccinia Virus protein VP39"/>
    <property type="match status" value="2"/>
</dbReference>
<proteinExistence type="predicted"/>
<evidence type="ECO:0000256" key="1">
    <source>
        <dbReference type="ARBA" id="ARBA00022603"/>
    </source>
</evidence>
<evidence type="ECO:0000256" key="6">
    <source>
        <dbReference type="ARBA" id="ARBA00040730"/>
    </source>
</evidence>
<sequence>MSETKKFQVPSPIPEKLYRLIDGFRLSKALFAAYELEVFDKLRSASSPQSADDITKALSSDLVATTRLMDTLVAMELLEKFKQGDQWLYSNSEMATKFLTKDSPDSYLDMIAFTDKTLYPIFGNLESAVLEGTTQWKKTFGMSAEDWFPNFCNTEEAKLRFMGAMHCNSLYASYAAAKAIDLSAYRSCCDLGGAVGTLAYALCQFYPEMKITVCDLEPVVTSAHHFRPSVEACPNQANVSFAVGDFFKPETIPKAELYVLSHVLHDWSEDKVDLILSNVYRCLPSGGGLLICERILNEDKRGPLPSLIFSLLMLVSTGGKERSAPEFKHLLEKHGFIDVQAKRVYFAQDAIFCRKIKDKMTETKKFQVPSPMPEKLHRLIDGFRLSKALFAACELSIFDKLRTASVPQSADEITRALSSDLDATTRLMDTLVAMELLEKFKQGDQWLYSNSEMATKFLTKDSPDSHLDMIALINKMMYPIFGNLETAVREGTTQWKRTFRMSTEESFANLYNTEEAKLRFMGAMHCNYLYASYAAAKAIDLSAYRSCCDLGGAVGTLAYALCQFYPEMKVTVCDLEPAVSLAHHFRPSVEACPNQANVSFAVGDFFKPETIPKAELYVLSHVLQDWSEDKVDLILSNVYKCLPSGGGLLICERILNEDKRGPLPSLIYSLLMLVCTSGKERSASEYKHLLEKHGFIDVQAKHVYFTQDAIFCRKM</sequence>
<protein>
    <recommendedName>
        <fullName evidence="6">Acetylserotonin O-methyltransferase</fullName>
        <ecNumber evidence="5">2.1.1.4</ecNumber>
    </recommendedName>
    <alternativeName>
        <fullName evidence="7">Hydroxyindole O-methyltransferase</fullName>
    </alternativeName>
</protein>